<dbReference type="InterPro" id="IPR003870">
    <property type="entry name" value="DUF222"/>
</dbReference>
<protein>
    <submittedName>
        <fullName evidence="3">DUF222 domain-containing protein</fullName>
    </submittedName>
</protein>
<feature type="domain" description="HNH nuclease" evidence="2">
    <location>
        <begin position="437"/>
        <end position="489"/>
    </location>
</feature>
<feature type="compositionally biased region" description="Low complexity" evidence="1">
    <location>
        <begin position="228"/>
        <end position="268"/>
    </location>
</feature>
<evidence type="ECO:0000256" key="1">
    <source>
        <dbReference type="SAM" id="MobiDB-lite"/>
    </source>
</evidence>
<dbReference type="CDD" id="cd00085">
    <property type="entry name" value="HNHc"/>
    <property type="match status" value="1"/>
</dbReference>
<reference evidence="3" key="1">
    <citation type="submission" date="2021-03" db="EMBL/GenBank/DDBJ databases">
        <title>Microbacterium sp. nov., a novel actinobacterium isolated from cow dung.</title>
        <authorList>
            <person name="Zhang L."/>
        </authorList>
    </citation>
    <scope>NUCLEOTIDE SEQUENCE</scope>
    <source>
        <strain evidence="3">NEAU-LLB</strain>
    </source>
</reference>
<dbReference type="InterPro" id="IPR003615">
    <property type="entry name" value="HNH_nuc"/>
</dbReference>
<evidence type="ECO:0000313" key="4">
    <source>
        <dbReference type="Proteomes" id="UP000680132"/>
    </source>
</evidence>
<evidence type="ECO:0000313" key="3">
    <source>
        <dbReference type="EMBL" id="MBO3662165.1"/>
    </source>
</evidence>
<dbReference type="AlphaFoldDB" id="A0A939QHJ6"/>
<gene>
    <name evidence="3" type="ORF">J5V96_01410</name>
</gene>
<name>A0A939QHJ6_9MICO</name>
<dbReference type="SMART" id="SM00507">
    <property type="entry name" value="HNHc"/>
    <property type="match status" value="1"/>
</dbReference>
<dbReference type="Proteomes" id="UP000680132">
    <property type="component" value="Unassembled WGS sequence"/>
</dbReference>
<comment type="caution">
    <text evidence="3">The sequence shown here is derived from an EMBL/GenBank/DDBJ whole genome shotgun (WGS) entry which is preliminary data.</text>
</comment>
<proteinExistence type="predicted"/>
<feature type="region of interest" description="Disordered" evidence="1">
    <location>
        <begin position="228"/>
        <end position="287"/>
    </location>
</feature>
<organism evidence="3 4">
    <name type="scientific">Microbacterium stercoris</name>
    <dbReference type="NCBI Taxonomy" id="2820289"/>
    <lineage>
        <taxon>Bacteria</taxon>
        <taxon>Bacillati</taxon>
        <taxon>Actinomycetota</taxon>
        <taxon>Actinomycetes</taxon>
        <taxon>Micrococcales</taxon>
        <taxon>Microbacteriaceae</taxon>
        <taxon>Microbacterium</taxon>
    </lineage>
</organism>
<dbReference type="Pfam" id="PF02720">
    <property type="entry name" value="DUF222"/>
    <property type="match status" value="1"/>
</dbReference>
<accession>A0A939QHJ6</accession>
<dbReference type="EMBL" id="JAGFOA010000001">
    <property type="protein sequence ID" value="MBO3662165.1"/>
    <property type="molecule type" value="Genomic_DNA"/>
</dbReference>
<dbReference type="Gene3D" id="1.10.30.50">
    <property type="match status" value="1"/>
</dbReference>
<evidence type="ECO:0000259" key="2">
    <source>
        <dbReference type="SMART" id="SM00507"/>
    </source>
</evidence>
<dbReference type="RefSeq" id="WP_208499825.1">
    <property type="nucleotide sequence ID" value="NZ_JAGFOA010000001.1"/>
</dbReference>
<keyword evidence="4" id="KW-1185">Reference proteome</keyword>
<sequence length="537" mass="57359">MPTFTDSAPLTWDFTPDERSRARAGIAELAAIRTARAVLDAREARAQAGLMQIALDQLGRMPRASDYAFPVRSMAAEVALALKESPRTIQARLDSAYDLVVRFPATTTALEEGRITQRHAREIVEAGSRISDDTSRAAFEAEILPVAERSTPSRMKKQVALIADRHEPEPIQERHDRARADRHVYVVHLPDAMAELRILTTAVRARAIHDRLTAQAKALARDNRAVARAQNAATTAPTAAPKATRTPEGTAAGADTPTAADATGAPADSGARVNSDRATDASVNSDAATTDAYAAAASSARTEPALADELALAFATTHPDATNTASAPTEPVPTQPAVIDDRRLGQLRADLATDLLLTGEPTAHDLDADITATVEVTIPVTTLLGLDDGPALLDGYGPIDPDTARRLAARSPGWERIFLHPDTRALLTVDHYTPTAAQRRLLLARDKTCRLPGCATKAKHSDIDHTVPYSAGGPTSVHNLACLCEAHHMMKHHAPWTFRHHGHGHFTITTPCGYTYNDDPPAIHAAAPGLAPAPAPF</sequence>